<gene>
    <name evidence="1" type="ORF">NIES592_12765</name>
</gene>
<sequence>MKILDLGIEICTTLVTTGYEPKNLNPKSKIQNLKLARSSSGFAVLAFALHKLPEIASVGTNFPIIFLARAVDSLNNWCFGCEY</sequence>
<evidence type="ECO:0000313" key="1">
    <source>
        <dbReference type="EMBL" id="OKH13510.1"/>
    </source>
</evidence>
<accession>A0A1U7GYG6</accession>
<dbReference type="Proteomes" id="UP000186391">
    <property type="component" value="Unassembled WGS sequence"/>
</dbReference>
<organism evidence="1 2">
    <name type="scientific">Fischerella major NIES-592</name>
    <dbReference type="NCBI Taxonomy" id="210994"/>
    <lineage>
        <taxon>Bacteria</taxon>
        <taxon>Bacillati</taxon>
        <taxon>Cyanobacteriota</taxon>
        <taxon>Cyanophyceae</taxon>
        <taxon>Nostocales</taxon>
        <taxon>Hapalosiphonaceae</taxon>
        <taxon>Fischerella</taxon>
    </lineage>
</organism>
<protein>
    <submittedName>
        <fullName evidence="1">Uncharacterized protein</fullName>
    </submittedName>
</protein>
<dbReference type="AlphaFoldDB" id="A0A1U7GYG6"/>
<name>A0A1U7GYG6_9CYAN</name>
<dbReference type="EMBL" id="MRCA01000006">
    <property type="protein sequence ID" value="OKH13510.1"/>
    <property type="molecule type" value="Genomic_DNA"/>
</dbReference>
<reference evidence="1 2" key="1">
    <citation type="submission" date="2016-11" db="EMBL/GenBank/DDBJ databases">
        <title>Draft Genome Sequences of Nine Cyanobacterial Strains from Diverse Habitats.</title>
        <authorList>
            <person name="Zhu T."/>
            <person name="Hou S."/>
            <person name="Lu X."/>
            <person name="Hess W.R."/>
        </authorList>
    </citation>
    <scope>NUCLEOTIDE SEQUENCE [LARGE SCALE GENOMIC DNA]</scope>
    <source>
        <strain evidence="1 2">NIES-592</strain>
    </source>
</reference>
<keyword evidence="2" id="KW-1185">Reference proteome</keyword>
<evidence type="ECO:0000313" key="2">
    <source>
        <dbReference type="Proteomes" id="UP000186391"/>
    </source>
</evidence>
<proteinExistence type="predicted"/>
<comment type="caution">
    <text evidence="1">The sequence shown here is derived from an EMBL/GenBank/DDBJ whole genome shotgun (WGS) entry which is preliminary data.</text>
</comment>